<gene>
    <name evidence="2" type="ORF">MAE01_18520</name>
</gene>
<dbReference type="AlphaFoldDB" id="A0A511AF73"/>
<protein>
    <submittedName>
        <fullName evidence="2">Uncharacterized protein</fullName>
    </submittedName>
</protein>
<evidence type="ECO:0000256" key="1">
    <source>
        <dbReference type="SAM" id="MobiDB-lite"/>
    </source>
</evidence>
<reference evidence="2 3" key="1">
    <citation type="submission" date="2019-07" db="EMBL/GenBank/DDBJ databases">
        <title>Whole genome shotgun sequence of Microbacterium aerolatum NBRC 103071.</title>
        <authorList>
            <person name="Hosoyama A."/>
            <person name="Uohara A."/>
            <person name="Ohji S."/>
            <person name="Ichikawa N."/>
        </authorList>
    </citation>
    <scope>NUCLEOTIDE SEQUENCE [LARGE SCALE GENOMIC DNA]</scope>
    <source>
        <strain evidence="2 3">NBRC 103071</strain>
    </source>
</reference>
<proteinExistence type="predicted"/>
<dbReference type="Proteomes" id="UP000321225">
    <property type="component" value="Unassembled WGS sequence"/>
</dbReference>
<feature type="compositionally biased region" description="Low complexity" evidence="1">
    <location>
        <begin position="68"/>
        <end position="81"/>
    </location>
</feature>
<dbReference type="EMBL" id="BJUW01000007">
    <property type="protein sequence ID" value="GEK86676.1"/>
    <property type="molecule type" value="Genomic_DNA"/>
</dbReference>
<evidence type="ECO:0000313" key="2">
    <source>
        <dbReference type="EMBL" id="GEK86676.1"/>
    </source>
</evidence>
<feature type="region of interest" description="Disordered" evidence="1">
    <location>
        <begin position="38"/>
        <end position="84"/>
    </location>
</feature>
<comment type="caution">
    <text evidence="2">The sequence shown here is derived from an EMBL/GenBank/DDBJ whole genome shotgun (WGS) entry which is preliminary data.</text>
</comment>
<sequence>MTDRVTASLYDEIMTSVGKASSVTVTLLLLAAGALAGCAPEPSSSTPTPTPAAEQTPATPDPSPTADPTPTQTPTKAPETPSAFTASELVQICIDATSSGYDGVEFDAAGARIEKRTVTPEWLVLVPAQTNGYDAESACTIGGSPTDPEIELSSASIQPLSEEQIQKLIRGEDEGGTD</sequence>
<feature type="region of interest" description="Disordered" evidence="1">
    <location>
        <begin position="156"/>
        <end position="178"/>
    </location>
</feature>
<feature type="compositionally biased region" description="Low complexity" evidence="1">
    <location>
        <begin position="38"/>
        <end position="58"/>
    </location>
</feature>
<organism evidence="2 3">
    <name type="scientific">Microbacterium aerolatum</name>
    <dbReference type="NCBI Taxonomy" id="153731"/>
    <lineage>
        <taxon>Bacteria</taxon>
        <taxon>Bacillati</taxon>
        <taxon>Actinomycetota</taxon>
        <taxon>Actinomycetes</taxon>
        <taxon>Micrococcales</taxon>
        <taxon>Microbacteriaceae</taxon>
        <taxon>Microbacterium</taxon>
    </lineage>
</organism>
<accession>A0A511AF73</accession>
<keyword evidence="3" id="KW-1185">Reference proteome</keyword>
<feature type="compositionally biased region" description="Basic and acidic residues" evidence="1">
    <location>
        <begin position="169"/>
        <end position="178"/>
    </location>
</feature>
<evidence type="ECO:0000313" key="3">
    <source>
        <dbReference type="Proteomes" id="UP000321225"/>
    </source>
</evidence>
<name>A0A511AF73_9MICO</name>